<dbReference type="Proteomes" id="UP000320762">
    <property type="component" value="Unassembled WGS sequence"/>
</dbReference>
<accession>A0A550CH33</accession>
<dbReference type="GO" id="GO:0004497">
    <property type="term" value="F:monooxygenase activity"/>
    <property type="evidence" value="ECO:0007669"/>
    <property type="project" value="UniProtKB-KW"/>
</dbReference>
<dbReference type="STRING" id="97359.A0A550CH33"/>
<protein>
    <recommendedName>
        <fullName evidence="5">FAD-binding domain-containing protein</fullName>
    </recommendedName>
</protein>
<dbReference type="AlphaFoldDB" id="A0A550CH33"/>
<organism evidence="6 7">
    <name type="scientific">Schizophyllum amplum</name>
    <dbReference type="NCBI Taxonomy" id="97359"/>
    <lineage>
        <taxon>Eukaryota</taxon>
        <taxon>Fungi</taxon>
        <taxon>Dikarya</taxon>
        <taxon>Basidiomycota</taxon>
        <taxon>Agaricomycotina</taxon>
        <taxon>Agaricomycetes</taxon>
        <taxon>Agaricomycetidae</taxon>
        <taxon>Agaricales</taxon>
        <taxon>Schizophyllaceae</taxon>
        <taxon>Schizophyllum</taxon>
    </lineage>
</organism>
<keyword evidence="2" id="KW-0274">FAD</keyword>
<keyword evidence="3" id="KW-0560">Oxidoreductase</keyword>
<dbReference type="InterPro" id="IPR036188">
    <property type="entry name" value="FAD/NAD-bd_sf"/>
</dbReference>
<gene>
    <name evidence="6" type="ORF">BD626DRAFT_401630</name>
</gene>
<keyword evidence="7" id="KW-1185">Reference proteome</keyword>
<name>A0A550CH33_9AGAR</name>
<evidence type="ECO:0000313" key="7">
    <source>
        <dbReference type="Proteomes" id="UP000320762"/>
    </source>
</evidence>
<dbReference type="OrthoDB" id="655030at2759"/>
<feature type="domain" description="FAD-binding" evidence="5">
    <location>
        <begin position="4"/>
        <end position="250"/>
    </location>
</feature>
<dbReference type="SUPFAM" id="SSF51905">
    <property type="entry name" value="FAD/NAD(P)-binding domain"/>
    <property type="match status" value="1"/>
</dbReference>
<dbReference type="InterPro" id="IPR002938">
    <property type="entry name" value="FAD-bd"/>
</dbReference>
<evidence type="ECO:0000256" key="1">
    <source>
        <dbReference type="ARBA" id="ARBA00022630"/>
    </source>
</evidence>
<keyword evidence="4" id="KW-0503">Monooxygenase</keyword>
<keyword evidence="1" id="KW-0285">Flavoprotein</keyword>
<evidence type="ECO:0000313" key="6">
    <source>
        <dbReference type="EMBL" id="TRM64109.1"/>
    </source>
</evidence>
<dbReference type="Gene3D" id="3.50.50.60">
    <property type="entry name" value="FAD/NAD(P)-binding domain"/>
    <property type="match status" value="1"/>
</dbReference>
<evidence type="ECO:0000256" key="3">
    <source>
        <dbReference type="ARBA" id="ARBA00023002"/>
    </source>
</evidence>
<feature type="domain" description="FAD-binding" evidence="5">
    <location>
        <begin position="305"/>
        <end position="365"/>
    </location>
</feature>
<reference evidence="6 7" key="1">
    <citation type="journal article" date="2019" name="New Phytol.">
        <title>Comparative genomics reveals unique wood-decay strategies and fruiting body development in the Schizophyllaceae.</title>
        <authorList>
            <person name="Almasi E."/>
            <person name="Sahu N."/>
            <person name="Krizsan K."/>
            <person name="Balint B."/>
            <person name="Kovacs G.M."/>
            <person name="Kiss B."/>
            <person name="Cseklye J."/>
            <person name="Drula E."/>
            <person name="Henrissat B."/>
            <person name="Nagy I."/>
            <person name="Chovatia M."/>
            <person name="Adam C."/>
            <person name="LaButti K."/>
            <person name="Lipzen A."/>
            <person name="Riley R."/>
            <person name="Grigoriev I.V."/>
            <person name="Nagy L.G."/>
        </authorList>
    </citation>
    <scope>NUCLEOTIDE SEQUENCE [LARGE SCALE GENOMIC DNA]</scope>
    <source>
        <strain evidence="6 7">NL-1724</strain>
    </source>
</reference>
<evidence type="ECO:0000256" key="4">
    <source>
        <dbReference type="ARBA" id="ARBA00023033"/>
    </source>
</evidence>
<sequence length="395" mass="42597">MKTDTRIAIIGAGPGGLALARILQHAYDIHSTIYESDASATSRSQGGSLDLHPEDGLLAMRTAGLYEEFLKHARFEGQQTRIIDKHAAFLYDEKDEEYHAPGDERARPEIDRVSLRDILLKYLAPETIQWGRTLEAVAPSPEGGHTLVFRDGRTEVADIVIGADGAWSKVRASALTPALPEYTGTFFVDAAIPDIDTRHPAVADLVGQGTAFILSDNKAIIPQRNNGGILRVYFALQQTGAEADTFTRDILPRGTGAVRDALLALYADWAPGVLDIVRACDGADVAVRKIFALPVSHAWAPNPSVTLLGDAAHVMSPFSGVGVNLALADALDLAAAIHEMLTGGAAAGDALKKYEQNMMARAKENLVESNRNMEVCFVDNAAKVFTEIMLSHHEH</sequence>
<dbReference type="PANTHER" id="PTHR46972:SF1">
    <property type="entry name" value="FAD DEPENDENT OXIDOREDUCTASE DOMAIN-CONTAINING PROTEIN"/>
    <property type="match status" value="1"/>
</dbReference>
<evidence type="ECO:0000259" key="5">
    <source>
        <dbReference type="Pfam" id="PF01494"/>
    </source>
</evidence>
<dbReference type="Pfam" id="PF01494">
    <property type="entry name" value="FAD_binding_3"/>
    <property type="match status" value="2"/>
</dbReference>
<evidence type="ECO:0000256" key="2">
    <source>
        <dbReference type="ARBA" id="ARBA00022827"/>
    </source>
</evidence>
<dbReference type="EMBL" id="VDMD01000008">
    <property type="protein sequence ID" value="TRM64109.1"/>
    <property type="molecule type" value="Genomic_DNA"/>
</dbReference>
<comment type="caution">
    <text evidence="6">The sequence shown here is derived from an EMBL/GenBank/DDBJ whole genome shotgun (WGS) entry which is preliminary data.</text>
</comment>
<dbReference type="PRINTS" id="PR00420">
    <property type="entry name" value="RNGMNOXGNASE"/>
</dbReference>
<dbReference type="PANTHER" id="PTHR46972">
    <property type="entry name" value="MONOOXYGENASE ASQM-RELATED"/>
    <property type="match status" value="1"/>
</dbReference>
<dbReference type="GO" id="GO:0071949">
    <property type="term" value="F:FAD binding"/>
    <property type="evidence" value="ECO:0007669"/>
    <property type="project" value="InterPro"/>
</dbReference>
<proteinExistence type="predicted"/>